<dbReference type="EMBL" id="JACEIK010000139">
    <property type="protein sequence ID" value="MCD7450615.1"/>
    <property type="molecule type" value="Genomic_DNA"/>
</dbReference>
<accession>A0ABS8RUZ3</accession>
<keyword evidence="3" id="KW-1185">Reference proteome</keyword>
<feature type="compositionally biased region" description="Basic and acidic residues" evidence="1">
    <location>
        <begin position="215"/>
        <end position="227"/>
    </location>
</feature>
<reference evidence="2 3" key="1">
    <citation type="journal article" date="2021" name="BMC Genomics">
        <title>Datura genome reveals duplications of psychoactive alkaloid biosynthetic genes and high mutation rate following tissue culture.</title>
        <authorList>
            <person name="Rajewski A."/>
            <person name="Carter-House D."/>
            <person name="Stajich J."/>
            <person name="Litt A."/>
        </authorList>
    </citation>
    <scope>NUCLEOTIDE SEQUENCE [LARGE SCALE GENOMIC DNA]</scope>
    <source>
        <strain evidence="2">AR-01</strain>
    </source>
</reference>
<organism evidence="2 3">
    <name type="scientific">Datura stramonium</name>
    <name type="common">Jimsonweed</name>
    <name type="synonym">Common thornapple</name>
    <dbReference type="NCBI Taxonomy" id="4076"/>
    <lineage>
        <taxon>Eukaryota</taxon>
        <taxon>Viridiplantae</taxon>
        <taxon>Streptophyta</taxon>
        <taxon>Embryophyta</taxon>
        <taxon>Tracheophyta</taxon>
        <taxon>Spermatophyta</taxon>
        <taxon>Magnoliopsida</taxon>
        <taxon>eudicotyledons</taxon>
        <taxon>Gunneridae</taxon>
        <taxon>Pentapetalae</taxon>
        <taxon>asterids</taxon>
        <taxon>lamiids</taxon>
        <taxon>Solanales</taxon>
        <taxon>Solanaceae</taxon>
        <taxon>Solanoideae</taxon>
        <taxon>Datureae</taxon>
        <taxon>Datura</taxon>
    </lineage>
</organism>
<name>A0ABS8RUZ3_DATST</name>
<comment type="caution">
    <text evidence="2">The sequence shown here is derived from an EMBL/GenBank/DDBJ whole genome shotgun (WGS) entry which is preliminary data.</text>
</comment>
<evidence type="ECO:0000256" key="1">
    <source>
        <dbReference type="SAM" id="MobiDB-lite"/>
    </source>
</evidence>
<proteinExistence type="predicted"/>
<dbReference type="Proteomes" id="UP000823775">
    <property type="component" value="Unassembled WGS sequence"/>
</dbReference>
<gene>
    <name evidence="2" type="ORF">HAX54_007589</name>
</gene>
<sequence length="280" mass="31164">MGGRRLQLKNQTTDRSTRIFPKSILLDLPISDLPLYGGRVHRSEKRKKNDEDRDLLVARETVFQPTMTGFLPLDSEEGAQRWWPEGDWLLHFRWLRLWLVAGEESEGRVGGAVEFHRGKWRRRGDRLGLVLVEVVCVFAGWDGDDWAAGLLPAGKNGVRGRKVAGVNGGNGEGEGDKEGGVAAGSWWCDAGERFRRRGEESGEKDGGCGGGDGLSRAKEGKEKRDIEWQQGSGGPTTEREGDLGDGMKRGVRFFVPEFMGEWVRCPAVEENGKERERELG</sequence>
<evidence type="ECO:0000313" key="3">
    <source>
        <dbReference type="Proteomes" id="UP000823775"/>
    </source>
</evidence>
<feature type="compositionally biased region" description="Basic and acidic residues" evidence="1">
    <location>
        <begin position="237"/>
        <end position="247"/>
    </location>
</feature>
<protein>
    <submittedName>
        <fullName evidence="2">Uncharacterized protein</fullName>
    </submittedName>
</protein>
<evidence type="ECO:0000313" key="2">
    <source>
        <dbReference type="EMBL" id="MCD7450615.1"/>
    </source>
</evidence>
<feature type="region of interest" description="Disordered" evidence="1">
    <location>
        <begin position="198"/>
        <end position="247"/>
    </location>
</feature>